<accession>A0AAD0TYB1</accession>
<dbReference type="Gene3D" id="1.20.5.1930">
    <property type="match status" value="1"/>
</dbReference>
<dbReference type="GO" id="GO:0000155">
    <property type="term" value="F:phosphorelay sensor kinase activity"/>
    <property type="evidence" value="ECO:0007669"/>
    <property type="project" value="InterPro"/>
</dbReference>
<evidence type="ECO:0000256" key="3">
    <source>
        <dbReference type="ARBA" id="ARBA00022679"/>
    </source>
</evidence>
<dbReference type="Gene3D" id="3.30.565.10">
    <property type="entry name" value="Histidine kinase-like ATPase, C-terminal domain"/>
    <property type="match status" value="1"/>
</dbReference>
<dbReference type="GO" id="GO:0016020">
    <property type="term" value="C:membrane"/>
    <property type="evidence" value="ECO:0007669"/>
    <property type="project" value="InterPro"/>
</dbReference>
<dbReference type="Pfam" id="PF07730">
    <property type="entry name" value="HisKA_3"/>
    <property type="match status" value="1"/>
</dbReference>
<dbReference type="PANTHER" id="PTHR24421">
    <property type="entry name" value="NITRATE/NITRITE SENSOR PROTEIN NARX-RELATED"/>
    <property type="match status" value="1"/>
</dbReference>
<organism evidence="8 9">
    <name type="scientific">Lactiplantibacillus paraplantarum</name>
    <dbReference type="NCBI Taxonomy" id="60520"/>
    <lineage>
        <taxon>Bacteria</taxon>
        <taxon>Bacillati</taxon>
        <taxon>Bacillota</taxon>
        <taxon>Bacilli</taxon>
        <taxon>Lactobacillales</taxon>
        <taxon>Lactobacillaceae</taxon>
        <taxon>Lactiplantibacillus</taxon>
    </lineage>
</organism>
<dbReference type="EC" id="2.7.13.3" evidence="2"/>
<evidence type="ECO:0000313" key="8">
    <source>
        <dbReference type="EMBL" id="AYJ40120.1"/>
    </source>
</evidence>
<evidence type="ECO:0000256" key="5">
    <source>
        <dbReference type="ARBA" id="ARBA00023012"/>
    </source>
</evidence>
<keyword evidence="3" id="KW-0808">Transferase</keyword>
<gene>
    <name evidence="8" type="ORF">LP667_08070</name>
</gene>
<dbReference type="SUPFAM" id="SSF55874">
    <property type="entry name" value="ATPase domain of HSP90 chaperone/DNA topoisomerase II/histidine kinase"/>
    <property type="match status" value="1"/>
</dbReference>
<dbReference type="GO" id="GO:0046983">
    <property type="term" value="F:protein dimerization activity"/>
    <property type="evidence" value="ECO:0007669"/>
    <property type="project" value="InterPro"/>
</dbReference>
<dbReference type="PANTHER" id="PTHR24421:SF63">
    <property type="entry name" value="SENSOR HISTIDINE KINASE DESK"/>
    <property type="match status" value="1"/>
</dbReference>
<feature type="transmembrane region" description="Helical" evidence="6">
    <location>
        <begin position="105"/>
        <end position="125"/>
    </location>
</feature>
<reference evidence="8 9" key="1">
    <citation type="submission" date="2018-10" db="EMBL/GenBank/DDBJ databases">
        <title>Genome seuquencing of Lactobacillus species.</title>
        <authorList>
            <person name="Baek C."/>
            <person name="Yi H."/>
        </authorList>
    </citation>
    <scope>NUCLEOTIDE SEQUENCE [LARGE SCALE GENOMIC DNA]</scope>
    <source>
        <strain evidence="8 9">DSM 10667</strain>
    </source>
</reference>
<feature type="domain" description="Signal transduction histidine kinase subgroup 3 dimerisation and phosphoacceptor" evidence="7">
    <location>
        <begin position="179"/>
        <end position="245"/>
    </location>
</feature>
<evidence type="ECO:0000256" key="4">
    <source>
        <dbReference type="ARBA" id="ARBA00022777"/>
    </source>
</evidence>
<dbReference type="InterPro" id="IPR050482">
    <property type="entry name" value="Sensor_HK_TwoCompSys"/>
</dbReference>
<keyword evidence="4 8" id="KW-0418">Kinase</keyword>
<proteinExistence type="predicted"/>
<keyword evidence="6" id="KW-0812">Transmembrane</keyword>
<keyword evidence="6" id="KW-1133">Transmembrane helix</keyword>
<comment type="catalytic activity">
    <reaction evidence="1">
        <text>ATP + protein L-histidine = ADP + protein N-phospho-L-histidine.</text>
        <dbReference type="EC" id="2.7.13.3"/>
    </reaction>
</comment>
<dbReference type="EMBL" id="CP032744">
    <property type="protein sequence ID" value="AYJ40120.1"/>
    <property type="molecule type" value="Genomic_DNA"/>
</dbReference>
<name>A0AAD0TYB1_9LACO</name>
<evidence type="ECO:0000259" key="7">
    <source>
        <dbReference type="Pfam" id="PF07730"/>
    </source>
</evidence>
<dbReference type="Proteomes" id="UP000277896">
    <property type="component" value="Chromosome"/>
</dbReference>
<keyword evidence="6" id="KW-0472">Membrane</keyword>
<sequence length="367" mass="41930">MLTHYKNKLKTIEWTSYVWLAYLPYTIAIYIPAKTWHDWFWLMMIAGFLVLYILVVEKPHWRAVTMPAELVVTGLFAVFAANNFMIIFPGWQVSFLLGRRPKREFYGFAAGYYVFLIAGCIRDYLQYPGAFGWHNGDVMGLVFPLLSPILAYTFSRSVERQRQLNQTNRRLKTIVERNERERIARDLHDTLGQSFSMITLKTELAKKLLVKAPDKVVSELDEIEQTSRQNLQLVREIVNNLHEQSLTEVLLAQTHNLAAAGVWTTTAGETQATKWPTTVQSCFAAVLVEAMTNVMRHARAHEVRIDFVETAKIYQIKLQDDGKGGTLTRQGANGIAGMRTRLQAKQGTFVITSSRRGTQLILTLPKE</sequence>
<feature type="transmembrane region" description="Helical" evidence="6">
    <location>
        <begin position="39"/>
        <end position="56"/>
    </location>
</feature>
<dbReference type="InterPro" id="IPR011712">
    <property type="entry name" value="Sig_transdc_His_kin_sub3_dim/P"/>
</dbReference>
<feature type="transmembrane region" description="Helical" evidence="6">
    <location>
        <begin position="68"/>
        <end position="93"/>
    </location>
</feature>
<feature type="transmembrane region" description="Helical" evidence="6">
    <location>
        <begin position="137"/>
        <end position="155"/>
    </location>
</feature>
<evidence type="ECO:0000313" key="9">
    <source>
        <dbReference type="Proteomes" id="UP000277896"/>
    </source>
</evidence>
<evidence type="ECO:0000256" key="6">
    <source>
        <dbReference type="SAM" id="Phobius"/>
    </source>
</evidence>
<protein>
    <recommendedName>
        <fullName evidence="2">histidine kinase</fullName>
        <ecNumber evidence="2">2.7.13.3</ecNumber>
    </recommendedName>
</protein>
<dbReference type="InterPro" id="IPR036890">
    <property type="entry name" value="HATPase_C_sf"/>
</dbReference>
<evidence type="ECO:0000256" key="1">
    <source>
        <dbReference type="ARBA" id="ARBA00000085"/>
    </source>
</evidence>
<feature type="transmembrane region" description="Helical" evidence="6">
    <location>
        <begin position="12"/>
        <end position="33"/>
    </location>
</feature>
<dbReference type="CDD" id="cd16917">
    <property type="entry name" value="HATPase_UhpB-NarQ-NarX-like"/>
    <property type="match status" value="1"/>
</dbReference>
<dbReference type="AlphaFoldDB" id="A0AAD0TYB1"/>
<keyword evidence="5" id="KW-0902">Two-component regulatory system</keyword>
<evidence type="ECO:0000256" key="2">
    <source>
        <dbReference type="ARBA" id="ARBA00012438"/>
    </source>
</evidence>